<sequence>MNESAARRGVRIGAVCWIAALHNLVVELLVAAAWPSPYSFARNAISDLGNTACGPFEQIDGSTLQVCSPLHWLMNGSFVAYGLLVVAGAVLTRRAWPARRSATAGLVLLAVSGAGVIVVGLVPENADLALHSVPALIGFVAQNAAMVALGVATTRSAPWLSRFSVACGAAGLAATVLLLVGIDLGLGSGGMERVAANPLTLWLLVTGLWLLRHGTAGRGTATSPGGRPR</sequence>
<accession>A0ABX8U5I7</accession>
<evidence type="ECO:0008006" key="4">
    <source>
        <dbReference type="Google" id="ProtNLM"/>
    </source>
</evidence>
<reference evidence="2 3" key="1">
    <citation type="journal article" date="2021" name="ACS Chem. Biol.">
        <title>Genomic-Led Discovery of a Novel Glycopeptide Antibiotic by Nonomuraea coxensis DSM 45129.</title>
        <authorList>
            <person name="Yushchuk O."/>
            <person name="Vior N.M."/>
            <person name="Andreo-Vidal A."/>
            <person name="Berini F."/>
            <person name="Ruckert C."/>
            <person name="Busche T."/>
            <person name="Binda E."/>
            <person name="Kalinowski J."/>
            <person name="Truman A.W."/>
            <person name="Marinelli F."/>
        </authorList>
    </citation>
    <scope>NUCLEOTIDE SEQUENCE [LARGE SCALE GENOMIC DNA]</scope>
    <source>
        <strain evidence="2 3">DSM 45129</strain>
    </source>
</reference>
<dbReference type="Pfam" id="PF06197">
    <property type="entry name" value="DUF998"/>
    <property type="match status" value="1"/>
</dbReference>
<protein>
    <recommendedName>
        <fullName evidence="4">DUF998 domain-containing protein</fullName>
    </recommendedName>
</protein>
<evidence type="ECO:0000313" key="2">
    <source>
        <dbReference type="EMBL" id="QYC41999.1"/>
    </source>
</evidence>
<dbReference type="EMBL" id="CP068985">
    <property type="protein sequence ID" value="QYC41999.1"/>
    <property type="molecule type" value="Genomic_DNA"/>
</dbReference>
<keyword evidence="1" id="KW-1133">Transmembrane helix</keyword>
<name>A0ABX8U5I7_9ACTN</name>
<proteinExistence type="predicted"/>
<dbReference type="InterPro" id="IPR009339">
    <property type="entry name" value="DUF998"/>
</dbReference>
<evidence type="ECO:0000313" key="3">
    <source>
        <dbReference type="Proteomes" id="UP000824681"/>
    </source>
</evidence>
<keyword evidence="1" id="KW-0812">Transmembrane</keyword>
<feature type="transmembrane region" description="Helical" evidence="1">
    <location>
        <begin position="163"/>
        <end position="182"/>
    </location>
</feature>
<gene>
    <name evidence="2" type="ORF">Nocox_21975</name>
</gene>
<feature type="transmembrane region" description="Helical" evidence="1">
    <location>
        <begin position="103"/>
        <end position="122"/>
    </location>
</feature>
<dbReference type="Proteomes" id="UP000824681">
    <property type="component" value="Chromosome"/>
</dbReference>
<dbReference type="RefSeq" id="WP_020545689.1">
    <property type="nucleotide sequence ID" value="NZ_CP068985.1"/>
</dbReference>
<feature type="transmembrane region" description="Helical" evidence="1">
    <location>
        <begin position="72"/>
        <end position="91"/>
    </location>
</feature>
<feature type="transmembrane region" description="Helical" evidence="1">
    <location>
        <begin position="12"/>
        <end position="34"/>
    </location>
</feature>
<keyword evidence="3" id="KW-1185">Reference proteome</keyword>
<organism evidence="2 3">
    <name type="scientific">Nonomuraea coxensis DSM 45129</name>
    <dbReference type="NCBI Taxonomy" id="1122611"/>
    <lineage>
        <taxon>Bacteria</taxon>
        <taxon>Bacillati</taxon>
        <taxon>Actinomycetota</taxon>
        <taxon>Actinomycetes</taxon>
        <taxon>Streptosporangiales</taxon>
        <taxon>Streptosporangiaceae</taxon>
        <taxon>Nonomuraea</taxon>
    </lineage>
</organism>
<keyword evidence="1" id="KW-0472">Membrane</keyword>
<evidence type="ECO:0000256" key="1">
    <source>
        <dbReference type="SAM" id="Phobius"/>
    </source>
</evidence>
<feature type="transmembrane region" description="Helical" evidence="1">
    <location>
        <begin position="194"/>
        <end position="211"/>
    </location>
</feature>
<feature type="transmembrane region" description="Helical" evidence="1">
    <location>
        <begin position="128"/>
        <end position="151"/>
    </location>
</feature>